<accession>A0A1H0QBN2</accession>
<keyword evidence="2" id="KW-1185">Reference proteome</keyword>
<proteinExistence type="predicted"/>
<gene>
    <name evidence="1" type="ORF">SAMN05216565_101690</name>
</gene>
<sequence>MKQFRFIFKTDQNIAKDITLNANGMFEAMKKAQLMKKELEKNNPRAMITVEFIGIAYTNIA</sequence>
<dbReference type="RefSeq" id="WP_090849882.1">
    <property type="nucleotide sequence ID" value="NZ_FNJU01000001.1"/>
</dbReference>
<dbReference type="EMBL" id="FNJU01000001">
    <property type="protein sequence ID" value="SDP14772.1"/>
    <property type="molecule type" value="Genomic_DNA"/>
</dbReference>
<dbReference type="Proteomes" id="UP000199159">
    <property type="component" value="Unassembled WGS sequence"/>
</dbReference>
<dbReference type="AlphaFoldDB" id="A0A1H0QBN2"/>
<protein>
    <submittedName>
        <fullName evidence="1">Uncharacterized protein</fullName>
    </submittedName>
</protein>
<organism evidence="1 2">
    <name type="scientific">Litchfieldia salsa</name>
    <dbReference type="NCBI Taxonomy" id="930152"/>
    <lineage>
        <taxon>Bacteria</taxon>
        <taxon>Bacillati</taxon>
        <taxon>Bacillota</taxon>
        <taxon>Bacilli</taxon>
        <taxon>Bacillales</taxon>
        <taxon>Bacillaceae</taxon>
        <taxon>Litchfieldia</taxon>
    </lineage>
</organism>
<evidence type="ECO:0000313" key="2">
    <source>
        <dbReference type="Proteomes" id="UP000199159"/>
    </source>
</evidence>
<name>A0A1H0QBN2_9BACI</name>
<reference evidence="2" key="1">
    <citation type="submission" date="2016-10" db="EMBL/GenBank/DDBJ databases">
        <authorList>
            <person name="Varghese N."/>
            <person name="Submissions S."/>
        </authorList>
    </citation>
    <scope>NUCLEOTIDE SEQUENCE [LARGE SCALE GENOMIC DNA]</scope>
    <source>
        <strain evidence="2">IBRC-M10078</strain>
    </source>
</reference>
<dbReference type="OrthoDB" id="2913353at2"/>
<evidence type="ECO:0000313" key="1">
    <source>
        <dbReference type="EMBL" id="SDP14772.1"/>
    </source>
</evidence>